<reference evidence="1 2" key="1">
    <citation type="submission" date="2019-02" db="EMBL/GenBank/DDBJ databases">
        <title>Apibacter muscae sp. nov.: a novel member of the house fly microbiota.</title>
        <authorList>
            <person name="Park R."/>
        </authorList>
    </citation>
    <scope>NUCLEOTIDE SEQUENCE [LARGE SCALE GENOMIC DNA]</scope>
    <source>
        <strain evidence="1 2">AL1</strain>
    </source>
</reference>
<dbReference type="EMBL" id="SELH01000024">
    <property type="protein sequence ID" value="TWP27059.1"/>
    <property type="molecule type" value="Genomic_DNA"/>
</dbReference>
<name>A0A563DAG6_9FLAO</name>
<dbReference type="AlphaFoldDB" id="A0A563DAG6"/>
<protein>
    <submittedName>
        <fullName evidence="1">Uncharacterized protein</fullName>
    </submittedName>
</protein>
<dbReference type="OrthoDB" id="1364342at2"/>
<evidence type="ECO:0000313" key="1">
    <source>
        <dbReference type="EMBL" id="TWP27059.1"/>
    </source>
</evidence>
<evidence type="ECO:0000313" key="2">
    <source>
        <dbReference type="Proteomes" id="UP000319499"/>
    </source>
</evidence>
<organism evidence="1 2">
    <name type="scientific">Apibacter muscae</name>
    <dbReference type="NCBI Taxonomy" id="2509004"/>
    <lineage>
        <taxon>Bacteria</taxon>
        <taxon>Pseudomonadati</taxon>
        <taxon>Bacteroidota</taxon>
        <taxon>Flavobacteriia</taxon>
        <taxon>Flavobacteriales</taxon>
        <taxon>Weeksellaceae</taxon>
        <taxon>Apibacter</taxon>
    </lineage>
</organism>
<gene>
    <name evidence="1" type="ORF">ETU09_08035</name>
</gene>
<dbReference type="Proteomes" id="UP000319499">
    <property type="component" value="Unassembled WGS sequence"/>
</dbReference>
<keyword evidence="2" id="KW-1185">Reference proteome</keyword>
<accession>A0A563DAG6</accession>
<proteinExistence type="predicted"/>
<comment type="caution">
    <text evidence="1">The sequence shown here is derived from an EMBL/GenBank/DDBJ whole genome shotgun (WGS) entry which is preliminary data.</text>
</comment>
<sequence length="165" mass="19225">MKNSIKKISIRGRMYFCLVCLQNAFKQNNINNGESNLIINIIKEFLESNNLSDWEELANNIQPINILDEKFNINDFSFEHKLVLKLKIFYEHIPAYLTEMIDYTLDVGLNNLYGGTGEYSPLTLEPVLKIIDLCKENSIEFPDINNFLQYSYQDDDGWGFPIQLN</sequence>
<dbReference type="RefSeq" id="WP_146262442.1">
    <property type="nucleotide sequence ID" value="NZ_SELG01000034.1"/>
</dbReference>